<dbReference type="InterPro" id="IPR027417">
    <property type="entry name" value="P-loop_NTPase"/>
</dbReference>
<dbReference type="Gene3D" id="3.40.50.300">
    <property type="entry name" value="P-loop containing nucleotide triphosphate hydrolases"/>
    <property type="match status" value="1"/>
</dbReference>
<dbReference type="AlphaFoldDB" id="A0A919VCW5"/>
<reference evidence="1" key="1">
    <citation type="submission" date="2021-03" db="EMBL/GenBank/DDBJ databases">
        <title>Taxonomic study of Clostridium polyendosporum from meadow-gley soil under rice.</title>
        <authorList>
            <person name="Kobayashi H."/>
            <person name="Tanizawa Y."/>
            <person name="Yagura M."/>
        </authorList>
    </citation>
    <scope>NUCLEOTIDE SEQUENCE</scope>
    <source>
        <strain evidence="1">JCM 30710</strain>
    </source>
</reference>
<accession>A0A919VCW5</accession>
<evidence type="ECO:0000313" key="1">
    <source>
        <dbReference type="EMBL" id="GIM27374.1"/>
    </source>
</evidence>
<dbReference type="SUPFAM" id="SSF52540">
    <property type="entry name" value="P-loop containing nucleoside triphosphate hydrolases"/>
    <property type="match status" value="1"/>
</dbReference>
<sequence>MIQLISKLKESFDLIILDTPPILYFSDTQILSAINDGTIIVSKYGETDKESIIRCKK</sequence>
<comment type="caution">
    <text evidence="1">The sequence shown here is derived from an EMBL/GenBank/DDBJ whole genome shotgun (WGS) entry which is preliminary data.</text>
</comment>
<gene>
    <name evidence="1" type="ORF">CPJCM30710_00400</name>
</gene>
<dbReference type="Proteomes" id="UP000679179">
    <property type="component" value="Unassembled WGS sequence"/>
</dbReference>
<proteinExistence type="predicted"/>
<keyword evidence="2" id="KW-1185">Reference proteome</keyword>
<organism evidence="1 2">
    <name type="scientific">Clostridium polyendosporum</name>
    <dbReference type="NCBI Taxonomy" id="69208"/>
    <lineage>
        <taxon>Bacteria</taxon>
        <taxon>Bacillati</taxon>
        <taxon>Bacillota</taxon>
        <taxon>Clostridia</taxon>
        <taxon>Eubacteriales</taxon>
        <taxon>Clostridiaceae</taxon>
        <taxon>Clostridium</taxon>
    </lineage>
</organism>
<protein>
    <recommendedName>
        <fullName evidence="3">AAA domain-containing protein</fullName>
    </recommendedName>
</protein>
<evidence type="ECO:0000313" key="2">
    <source>
        <dbReference type="Proteomes" id="UP000679179"/>
    </source>
</evidence>
<evidence type="ECO:0008006" key="3">
    <source>
        <dbReference type="Google" id="ProtNLM"/>
    </source>
</evidence>
<name>A0A919VCW5_9CLOT</name>
<dbReference type="EMBL" id="BOPZ01000001">
    <property type="protein sequence ID" value="GIM27374.1"/>
    <property type="molecule type" value="Genomic_DNA"/>
</dbReference>